<dbReference type="InterPro" id="IPR013563">
    <property type="entry name" value="Oligopep_ABC_C"/>
</dbReference>
<sequence>MENTVLSIEGLCIDARAPILQDISLAVRAGEIFGVIGESGAGKSTLAMAMVGLLRAGCRRVAGKVTLSGQSLFDLSQPQLEQVRRRKVSYVAQSAAAAFNPFYRLGDQVTELAALELGTPAAERRKMAADLFRELQLPNPETFGARYPHQVSGGQLQRAMIAMALINNPDLIIFDEPTTALDVTTQLEVMRLIRKIVTARGCGAIYISHDLAVVAQLADRLMVLRHGKVIETGATRTLMETPQQDYTRALVANKTTTSPAVQARTAQPIIALRDFAAGYGGVSLVQDISLDLSAGHITCLVGESGSGKTTLARAIAGLVDVHGGTATFQGKPLVPRLEDRPRDARRRMQYIHQLPDLALNPRQTVREAIGRPLAFFAGVTGAAAEARLRQLMRDVELPEEFLDRYPGSLSGGQKQRICIARALAADPEVLICDEVTSALDPLVEESVIQLLLRLMQQRPLTLLFITHNLGLTRRFAHEVAVMQAGRIVEFAPAETIFAAPREAYTRTLLDATPVMERGWLEARL</sequence>
<evidence type="ECO:0000256" key="9">
    <source>
        <dbReference type="ARBA" id="ARBA00023136"/>
    </source>
</evidence>
<proteinExistence type="inferred from homology"/>
<comment type="caution">
    <text evidence="11">The sequence shown here is derived from an EMBL/GenBank/DDBJ whole genome shotgun (WGS) entry which is preliminary data.</text>
</comment>
<evidence type="ECO:0000313" key="12">
    <source>
        <dbReference type="Proteomes" id="UP000477782"/>
    </source>
</evidence>
<dbReference type="PANTHER" id="PTHR43297:SF14">
    <property type="entry name" value="ATPASE AAA-TYPE CORE DOMAIN-CONTAINING PROTEIN"/>
    <property type="match status" value="1"/>
</dbReference>
<gene>
    <name evidence="11" type="ORF">G4Z14_04280</name>
</gene>
<evidence type="ECO:0000256" key="6">
    <source>
        <dbReference type="ARBA" id="ARBA00022741"/>
    </source>
</evidence>
<keyword evidence="4" id="KW-1003">Cell membrane</keyword>
<keyword evidence="6" id="KW-0547">Nucleotide-binding</keyword>
<dbReference type="Pfam" id="PF08352">
    <property type="entry name" value="oligo_HPY"/>
    <property type="match status" value="1"/>
</dbReference>
<evidence type="ECO:0000256" key="7">
    <source>
        <dbReference type="ARBA" id="ARBA00022840"/>
    </source>
</evidence>
<dbReference type="RefSeq" id="WP_164623557.1">
    <property type="nucleotide sequence ID" value="NZ_JAAIVJ010000002.1"/>
</dbReference>
<dbReference type="PANTHER" id="PTHR43297">
    <property type="entry name" value="OLIGOPEPTIDE TRANSPORT ATP-BINDING PROTEIN APPD"/>
    <property type="match status" value="1"/>
</dbReference>
<organism evidence="11 12">
    <name type="scientific">Tabrizicola oligotrophica</name>
    <dbReference type="NCBI Taxonomy" id="2710650"/>
    <lineage>
        <taxon>Bacteria</taxon>
        <taxon>Pseudomonadati</taxon>
        <taxon>Pseudomonadota</taxon>
        <taxon>Alphaproteobacteria</taxon>
        <taxon>Rhodobacterales</taxon>
        <taxon>Paracoccaceae</taxon>
        <taxon>Tabrizicola</taxon>
    </lineage>
</organism>
<dbReference type="SUPFAM" id="SSF52540">
    <property type="entry name" value="P-loop containing nucleoside triphosphate hydrolases"/>
    <property type="match status" value="2"/>
</dbReference>
<dbReference type="GO" id="GO:0015833">
    <property type="term" value="P:peptide transport"/>
    <property type="evidence" value="ECO:0007669"/>
    <property type="project" value="InterPro"/>
</dbReference>
<dbReference type="GO" id="GO:0005886">
    <property type="term" value="C:plasma membrane"/>
    <property type="evidence" value="ECO:0007669"/>
    <property type="project" value="UniProtKB-SubCell"/>
</dbReference>
<dbReference type="InterPro" id="IPR003593">
    <property type="entry name" value="AAA+_ATPase"/>
</dbReference>
<dbReference type="Pfam" id="PF00005">
    <property type="entry name" value="ABC_tran"/>
    <property type="match status" value="2"/>
</dbReference>
<accession>A0A6M0QQ80</accession>
<comment type="subcellular location">
    <subcellularLocation>
        <location evidence="1">Cell inner membrane</location>
        <topology evidence="1">Peripheral membrane protein</topology>
    </subcellularLocation>
</comment>
<dbReference type="AlphaFoldDB" id="A0A6M0QQ80"/>
<keyword evidence="7 11" id="KW-0067">ATP-binding</keyword>
<comment type="similarity">
    <text evidence="2">Belongs to the ABC transporter superfamily.</text>
</comment>
<dbReference type="InterPro" id="IPR027417">
    <property type="entry name" value="P-loop_NTPase"/>
</dbReference>
<evidence type="ECO:0000256" key="4">
    <source>
        <dbReference type="ARBA" id="ARBA00022475"/>
    </source>
</evidence>
<keyword evidence="3" id="KW-0813">Transport</keyword>
<dbReference type="CDD" id="cd03257">
    <property type="entry name" value="ABC_NikE_OppD_transporters"/>
    <property type="match status" value="2"/>
</dbReference>
<dbReference type="InterPro" id="IPR003439">
    <property type="entry name" value="ABC_transporter-like_ATP-bd"/>
</dbReference>
<keyword evidence="5" id="KW-0997">Cell inner membrane</keyword>
<keyword evidence="12" id="KW-1185">Reference proteome</keyword>
<evidence type="ECO:0000256" key="1">
    <source>
        <dbReference type="ARBA" id="ARBA00004417"/>
    </source>
</evidence>
<name>A0A6M0QQ80_9RHOB</name>
<evidence type="ECO:0000256" key="8">
    <source>
        <dbReference type="ARBA" id="ARBA00022967"/>
    </source>
</evidence>
<dbReference type="PROSITE" id="PS50893">
    <property type="entry name" value="ABC_TRANSPORTER_2"/>
    <property type="match status" value="2"/>
</dbReference>
<evidence type="ECO:0000256" key="2">
    <source>
        <dbReference type="ARBA" id="ARBA00005417"/>
    </source>
</evidence>
<evidence type="ECO:0000256" key="5">
    <source>
        <dbReference type="ARBA" id="ARBA00022519"/>
    </source>
</evidence>
<feature type="domain" description="ABC transporter" evidence="10">
    <location>
        <begin position="270"/>
        <end position="509"/>
    </location>
</feature>
<evidence type="ECO:0000313" key="11">
    <source>
        <dbReference type="EMBL" id="NEY89506.1"/>
    </source>
</evidence>
<dbReference type="GO" id="GO:0005524">
    <property type="term" value="F:ATP binding"/>
    <property type="evidence" value="ECO:0007669"/>
    <property type="project" value="UniProtKB-KW"/>
</dbReference>
<dbReference type="Gene3D" id="3.40.50.300">
    <property type="entry name" value="P-loop containing nucleotide triphosphate hydrolases"/>
    <property type="match status" value="2"/>
</dbReference>
<evidence type="ECO:0000256" key="3">
    <source>
        <dbReference type="ARBA" id="ARBA00022448"/>
    </source>
</evidence>
<dbReference type="InterPro" id="IPR050388">
    <property type="entry name" value="ABC_Ni/Peptide_Import"/>
</dbReference>
<dbReference type="SMART" id="SM00382">
    <property type="entry name" value="AAA"/>
    <property type="match status" value="2"/>
</dbReference>
<dbReference type="PROSITE" id="PS00211">
    <property type="entry name" value="ABC_TRANSPORTER_1"/>
    <property type="match status" value="2"/>
</dbReference>
<dbReference type="Proteomes" id="UP000477782">
    <property type="component" value="Unassembled WGS sequence"/>
</dbReference>
<protein>
    <submittedName>
        <fullName evidence="11">ABC transporter ATP-binding protein</fullName>
    </submittedName>
</protein>
<dbReference type="InterPro" id="IPR017871">
    <property type="entry name" value="ABC_transporter-like_CS"/>
</dbReference>
<keyword evidence="8" id="KW-1278">Translocase</keyword>
<evidence type="ECO:0000259" key="10">
    <source>
        <dbReference type="PROSITE" id="PS50893"/>
    </source>
</evidence>
<keyword evidence="9" id="KW-0472">Membrane</keyword>
<feature type="domain" description="ABC transporter" evidence="10">
    <location>
        <begin position="1"/>
        <end position="251"/>
    </location>
</feature>
<dbReference type="EMBL" id="JAAIVJ010000002">
    <property type="protein sequence ID" value="NEY89506.1"/>
    <property type="molecule type" value="Genomic_DNA"/>
</dbReference>
<dbReference type="GO" id="GO:0016887">
    <property type="term" value="F:ATP hydrolysis activity"/>
    <property type="evidence" value="ECO:0007669"/>
    <property type="project" value="InterPro"/>
</dbReference>
<reference evidence="11 12" key="1">
    <citation type="submission" date="2020-02" db="EMBL/GenBank/DDBJ databases">
        <authorList>
            <person name="Chen W.-M."/>
        </authorList>
    </citation>
    <scope>NUCLEOTIDE SEQUENCE [LARGE SCALE GENOMIC DNA]</scope>
    <source>
        <strain evidence="11 12">KMS-5</strain>
    </source>
</reference>